<comment type="caution">
    <text evidence="4">The sequence shown here is derived from an EMBL/GenBank/DDBJ whole genome shotgun (WGS) entry which is preliminary data.</text>
</comment>
<protein>
    <submittedName>
        <fullName evidence="4">Zinc-binding dehydrogenase</fullName>
    </submittedName>
</protein>
<evidence type="ECO:0000259" key="3">
    <source>
        <dbReference type="SMART" id="SM00829"/>
    </source>
</evidence>
<dbReference type="InterPro" id="IPR036291">
    <property type="entry name" value="NAD(P)-bd_dom_sf"/>
</dbReference>
<dbReference type="Proteomes" id="UP000475532">
    <property type="component" value="Unassembled WGS sequence"/>
</dbReference>
<dbReference type="SMART" id="SM00829">
    <property type="entry name" value="PKS_ER"/>
    <property type="match status" value="1"/>
</dbReference>
<dbReference type="Pfam" id="PF00107">
    <property type="entry name" value="ADH_zinc_N"/>
    <property type="match status" value="1"/>
</dbReference>
<dbReference type="SUPFAM" id="SSF51735">
    <property type="entry name" value="NAD(P)-binding Rossmann-fold domains"/>
    <property type="match status" value="1"/>
</dbReference>
<dbReference type="GO" id="GO:0008270">
    <property type="term" value="F:zinc ion binding"/>
    <property type="evidence" value="ECO:0007669"/>
    <property type="project" value="InterPro"/>
</dbReference>
<dbReference type="GO" id="GO:0016651">
    <property type="term" value="F:oxidoreductase activity, acting on NAD(P)H"/>
    <property type="evidence" value="ECO:0007669"/>
    <property type="project" value="TreeGrafter"/>
</dbReference>
<keyword evidence="1" id="KW-0521">NADP</keyword>
<dbReference type="Gene3D" id="3.90.180.10">
    <property type="entry name" value="Medium-chain alcohol dehydrogenases, catalytic domain"/>
    <property type="match status" value="1"/>
</dbReference>
<dbReference type="Gene3D" id="3.40.50.720">
    <property type="entry name" value="NAD(P)-binding Rossmann-like Domain"/>
    <property type="match status" value="1"/>
</dbReference>
<gene>
    <name evidence="4" type="ORF">G3I70_29500</name>
</gene>
<reference evidence="4 5" key="1">
    <citation type="submission" date="2020-01" db="EMBL/GenBank/DDBJ databases">
        <title>Insect and environment-associated Actinomycetes.</title>
        <authorList>
            <person name="Currrie C."/>
            <person name="Chevrette M."/>
            <person name="Carlson C."/>
            <person name="Stubbendieck R."/>
            <person name="Wendt-Pienkowski E."/>
        </authorList>
    </citation>
    <scope>NUCLEOTIDE SEQUENCE [LARGE SCALE GENOMIC DNA]</scope>
    <source>
        <strain evidence="4 5">SID10258</strain>
    </source>
</reference>
<proteinExistence type="predicted"/>
<name>A0A6L9QM68_9ACTN</name>
<dbReference type="SUPFAM" id="SSF50129">
    <property type="entry name" value="GroES-like"/>
    <property type="match status" value="1"/>
</dbReference>
<evidence type="ECO:0000256" key="2">
    <source>
        <dbReference type="ARBA" id="ARBA00023002"/>
    </source>
</evidence>
<dbReference type="PANTHER" id="PTHR48106:SF18">
    <property type="entry name" value="QUINONE OXIDOREDUCTASE PIG3"/>
    <property type="match status" value="1"/>
</dbReference>
<keyword evidence="2" id="KW-0560">Oxidoreductase</keyword>
<dbReference type="AlphaFoldDB" id="A0A6L9QM68"/>
<organism evidence="4 5">
    <name type="scientific">Actinomadura bangladeshensis</name>
    <dbReference type="NCBI Taxonomy" id="453573"/>
    <lineage>
        <taxon>Bacteria</taxon>
        <taxon>Bacillati</taxon>
        <taxon>Actinomycetota</taxon>
        <taxon>Actinomycetes</taxon>
        <taxon>Streptosporangiales</taxon>
        <taxon>Thermomonosporaceae</taxon>
        <taxon>Actinomadura</taxon>
    </lineage>
</organism>
<dbReference type="Pfam" id="PF08240">
    <property type="entry name" value="ADH_N"/>
    <property type="match status" value="1"/>
</dbReference>
<dbReference type="InterPro" id="IPR020843">
    <property type="entry name" value="ER"/>
</dbReference>
<accession>A0A6L9QM68</accession>
<dbReference type="CDD" id="cd08244">
    <property type="entry name" value="MDR_enoyl_red"/>
    <property type="match status" value="1"/>
</dbReference>
<evidence type="ECO:0000313" key="4">
    <source>
        <dbReference type="EMBL" id="NEA26600.1"/>
    </source>
</evidence>
<dbReference type="InterPro" id="IPR013149">
    <property type="entry name" value="ADH-like_C"/>
</dbReference>
<evidence type="ECO:0000256" key="1">
    <source>
        <dbReference type="ARBA" id="ARBA00022857"/>
    </source>
</evidence>
<feature type="domain" description="Enoyl reductase (ER)" evidence="3">
    <location>
        <begin position="10"/>
        <end position="324"/>
    </location>
</feature>
<evidence type="ECO:0000313" key="5">
    <source>
        <dbReference type="Proteomes" id="UP000475532"/>
    </source>
</evidence>
<dbReference type="RefSeq" id="WP_163060671.1">
    <property type="nucleotide sequence ID" value="NZ_JAAGLI010000803.1"/>
</dbReference>
<dbReference type="GO" id="GO:0070402">
    <property type="term" value="F:NADPH binding"/>
    <property type="evidence" value="ECO:0007669"/>
    <property type="project" value="TreeGrafter"/>
</dbReference>
<dbReference type="InterPro" id="IPR013154">
    <property type="entry name" value="ADH-like_N"/>
</dbReference>
<dbReference type="PROSITE" id="PS01162">
    <property type="entry name" value="QOR_ZETA_CRYSTAL"/>
    <property type="match status" value="1"/>
</dbReference>
<dbReference type="InterPro" id="IPR002364">
    <property type="entry name" value="Quin_OxRdtase/zeta-crystal_CS"/>
</dbReference>
<dbReference type="PANTHER" id="PTHR48106">
    <property type="entry name" value="QUINONE OXIDOREDUCTASE PIG3-RELATED"/>
    <property type="match status" value="1"/>
</dbReference>
<dbReference type="EMBL" id="JAAGLI010000803">
    <property type="protein sequence ID" value="NEA26600.1"/>
    <property type="molecule type" value="Genomic_DNA"/>
</dbReference>
<dbReference type="InterPro" id="IPR011032">
    <property type="entry name" value="GroES-like_sf"/>
</dbReference>
<sequence>MRAIRQHAFGGPEELRLQDVPDPRPAGGQVRIRVESAGVHLLDTIIRQGGGAPRVVPRLPMTPGREVAGVIDEVGAGIDTALTGRRVVADLGPAGGGYAELALAPAASVHILPDDVDADSAVAMVGTGRTSMAILELAAPAADDVVLVTAAAGGIGTLLVQACRAPGATVVGVAGGSGKVAVARAIGADHAIDYTRPDWPDEVRRAVEGRPVTLVLDGVGGRIGRSALELLGVTGRLVMFGSSSGSLTELSAADLFGRGISAASAVGARIIQRPGGTRALERAALEALNGKRLVPLIGQRFALAEAPAAHAALQSRATTGKTVLRP</sequence>